<dbReference type="InterPro" id="IPR051158">
    <property type="entry name" value="Metallophosphoesterase_sf"/>
</dbReference>
<evidence type="ECO:0000313" key="5">
    <source>
        <dbReference type="EMBL" id="AGT09741.1"/>
    </source>
</evidence>
<evidence type="ECO:0000256" key="1">
    <source>
        <dbReference type="ARBA" id="ARBA00022723"/>
    </source>
</evidence>
<keyword evidence="6" id="KW-1185">Reference proteome</keyword>
<gene>
    <name evidence="5" type="ORF">JCM7686_2685</name>
</gene>
<feature type="region of interest" description="Disordered" evidence="3">
    <location>
        <begin position="1"/>
        <end position="23"/>
    </location>
</feature>
<keyword evidence="4" id="KW-0472">Membrane</keyword>
<dbReference type="GO" id="GO:0046872">
    <property type="term" value="F:metal ion binding"/>
    <property type="evidence" value="ECO:0007669"/>
    <property type="project" value="UniProtKB-KW"/>
</dbReference>
<evidence type="ECO:0000256" key="4">
    <source>
        <dbReference type="SAM" id="Phobius"/>
    </source>
</evidence>
<dbReference type="STRING" id="1367847.JCM7686_2685"/>
<evidence type="ECO:0000256" key="3">
    <source>
        <dbReference type="SAM" id="MobiDB-lite"/>
    </source>
</evidence>
<dbReference type="AlphaFoldDB" id="S5YWZ8"/>
<keyword evidence="2 5" id="KW-0378">Hydrolase</keyword>
<dbReference type="SUPFAM" id="SSF56300">
    <property type="entry name" value="Metallo-dependent phosphatases"/>
    <property type="match status" value="1"/>
</dbReference>
<name>S5YWZ8_PARAH</name>
<dbReference type="PATRIC" id="fig|1367847.3.peg.2685"/>
<keyword evidence="4" id="KW-0812">Transmembrane</keyword>
<accession>S5YWZ8</accession>
<dbReference type="Proteomes" id="UP000015480">
    <property type="component" value="Chromosome"/>
</dbReference>
<dbReference type="RefSeq" id="WP_020951379.1">
    <property type="nucleotide sequence ID" value="NC_022041.1"/>
</dbReference>
<evidence type="ECO:0000313" key="6">
    <source>
        <dbReference type="Proteomes" id="UP000015480"/>
    </source>
</evidence>
<dbReference type="eggNOG" id="COG1408">
    <property type="taxonomic scope" value="Bacteria"/>
</dbReference>
<proteinExistence type="predicted"/>
<dbReference type="InterPro" id="IPR029052">
    <property type="entry name" value="Metallo-depent_PP-like"/>
</dbReference>
<reference evidence="5 6" key="1">
    <citation type="journal article" date="2014" name="BMC Genomics">
        <title>Architecture and functions of a multipartite genome of the methylotrophic bacterium Paracoccus aminophilus JCM 7686, containing primary and secondary chromids.</title>
        <authorList>
            <person name="Dziewit L."/>
            <person name="Czarnecki J."/>
            <person name="Wibberg D."/>
            <person name="Radlinska M."/>
            <person name="Mrozek P."/>
            <person name="Szymczak M."/>
            <person name="Schluter A."/>
            <person name="Puhler A."/>
            <person name="Bartosik D."/>
        </authorList>
    </citation>
    <scope>NUCLEOTIDE SEQUENCE [LARGE SCALE GENOMIC DNA]</scope>
    <source>
        <strain evidence="5">JCM 7686</strain>
    </source>
</reference>
<dbReference type="PANTHER" id="PTHR31302:SF31">
    <property type="entry name" value="PHOSPHODIESTERASE YAEI"/>
    <property type="match status" value="1"/>
</dbReference>
<dbReference type="KEGG" id="pami:JCM7686_2685"/>
<dbReference type="GO" id="GO:0008758">
    <property type="term" value="F:UDP-2,3-diacylglucosamine hydrolase activity"/>
    <property type="evidence" value="ECO:0007669"/>
    <property type="project" value="TreeGrafter"/>
</dbReference>
<dbReference type="EMBL" id="CP006650">
    <property type="protein sequence ID" value="AGT09741.1"/>
    <property type="molecule type" value="Genomic_DNA"/>
</dbReference>
<organism evidence="5 6">
    <name type="scientific">Paracoccus aminophilus JCM 7686</name>
    <dbReference type="NCBI Taxonomy" id="1367847"/>
    <lineage>
        <taxon>Bacteria</taxon>
        <taxon>Pseudomonadati</taxon>
        <taxon>Pseudomonadota</taxon>
        <taxon>Alphaproteobacteria</taxon>
        <taxon>Rhodobacterales</taxon>
        <taxon>Paracoccaceae</taxon>
        <taxon>Paracoccus</taxon>
    </lineage>
</organism>
<evidence type="ECO:0000256" key="2">
    <source>
        <dbReference type="ARBA" id="ARBA00022801"/>
    </source>
</evidence>
<feature type="transmembrane region" description="Helical" evidence="4">
    <location>
        <begin position="56"/>
        <end position="77"/>
    </location>
</feature>
<dbReference type="GO" id="GO:0016020">
    <property type="term" value="C:membrane"/>
    <property type="evidence" value="ECO:0007669"/>
    <property type="project" value="GOC"/>
</dbReference>
<dbReference type="PANTHER" id="PTHR31302">
    <property type="entry name" value="TRANSMEMBRANE PROTEIN WITH METALLOPHOSPHOESTERASE DOMAIN-RELATED"/>
    <property type="match status" value="1"/>
</dbReference>
<keyword evidence="4" id="KW-1133">Transmembrane helix</keyword>
<sequence>MTRHQIFPANGRAKARRDDDAGAEHVAERMTGRMAEHVAGDKRRPTGARPRKRRRLGIWAGLALAFGAGLASYMFWWEPAMRLRVVRWRLQPKEWVGRAPCRIVILSDLQAGAPHVSARRLGRIIARANALRPDVAVVLGDLVASHPFTWGDTDRPQIIAQLASFRGRLGQVAVMGAGDTGAGDTGGRDRSESERGPHCIRLAAATRHLLEEAGITVLDDEAMRIGDDASGFWLAGLAPDAAAERNPAVLGGASDEEKAGFDQIMTQVSGPAPVVLLAHDPDVFLDLDGAEHPVPVQISGHTNGGQVWFFGAPSLMLASRDEPYLWGRYDEDGRTLIVSGGIGCAVVPMRLGWLPEITVVDLSEPEGW</sequence>
<keyword evidence="1" id="KW-0479">Metal-binding</keyword>
<dbReference type="OrthoDB" id="9780884at2"/>
<protein>
    <submittedName>
        <fullName evidence="5">Phosphohydrolase</fullName>
        <ecNumber evidence="5">3.1.-.-</ecNumber>
    </submittedName>
</protein>
<dbReference type="GO" id="GO:0009245">
    <property type="term" value="P:lipid A biosynthetic process"/>
    <property type="evidence" value="ECO:0007669"/>
    <property type="project" value="TreeGrafter"/>
</dbReference>
<dbReference type="EC" id="3.1.-.-" evidence="5"/>
<dbReference type="HOGENOM" id="CLU_025443_5_0_5"/>